<sequence length="286" mass="33091">MLNDEKFSVTDQESNYAFSISDYADQVFEGEAALRLLHNRILFVREGSGVLMIDNYAYNISGRQIFLMAKDQSFHIRKGASITGYELNFDEFFWEKAPASASNCKSVLFDNAAVNQLLPLDRGDFKEIAPIFRALWREDRKPDYINKPDALAAYLKIMMIKMANINAALKAGFDNYEYQQYRQFYDLIGKDFMVSREVDYYAAELNISSRKLTTLCKRYSGKGAKELINSKLMAEAKRYLQFSSNPVKDIAFRLRFSTPEQFSHFFKKNAAQSPQHYRRGLVKTDM</sequence>
<feature type="domain" description="HTH araC/xylS-type" evidence="4">
    <location>
        <begin position="182"/>
        <end position="280"/>
    </location>
</feature>
<evidence type="ECO:0000313" key="6">
    <source>
        <dbReference type="Proteomes" id="UP000198850"/>
    </source>
</evidence>
<dbReference type="Pfam" id="PF12833">
    <property type="entry name" value="HTH_18"/>
    <property type="match status" value="1"/>
</dbReference>
<proteinExistence type="predicted"/>
<dbReference type="OrthoDB" id="931734at2"/>
<keyword evidence="2 5" id="KW-0238">DNA-binding</keyword>
<evidence type="ECO:0000256" key="2">
    <source>
        <dbReference type="ARBA" id="ARBA00023125"/>
    </source>
</evidence>
<dbReference type="STRING" id="425514.SAMN05443550_103280"/>
<dbReference type="InterPro" id="IPR018060">
    <property type="entry name" value="HTH_AraC"/>
</dbReference>
<dbReference type="InterPro" id="IPR009057">
    <property type="entry name" value="Homeodomain-like_sf"/>
</dbReference>
<organism evidence="5 6">
    <name type="scientific">Pedobacter hartonius</name>
    <dbReference type="NCBI Taxonomy" id="425514"/>
    <lineage>
        <taxon>Bacteria</taxon>
        <taxon>Pseudomonadati</taxon>
        <taxon>Bacteroidota</taxon>
        <taxon>Sphingobacteriia</taxon>
        <taxon>Sphingobacteriales</taxon>
        <taxon>Sphingobacteriaceae</taxon>
        <taxon>Pedobacter</taxon>
    </lineage>
</organism>
<dbReference type="AlphaFoldDB" id="A0A1H4BBH3"/>
<dbReference type="PROSITE" id="PS01124">
    <property type="entry name" value="HTH_ARAC_FAMILY_2"/>
    <property type="match status" value="1"/>
</dbReference>
<evidence type="ECO:0000259" key="4">
    <source>
        <dbReference type="PROSITE" id="PS01124"/>
    </source>
</evidence>
<dbReference type="GO" id="GO:0043565">
    <property type="term" value="F:sequence-specific DNA binding"/>
    <property type="evidence" value="ECO:0007669"/>
    <property type="project" value="InterPro"/>
</dbReference>
<dbReference type="SUPFAM" id="SSF46689">
    <property type="entry name" value="Homeodomain-like"/>
    <property type="match status" value="1"/>
</dbReference>
<evidence type="ECO:0000313" key="5">
    <source>
        <dbReference type="EMBL" id="SEA45500.1"/>
    </source>
</evidence>
<dbReference type="PANTHER" id="PTHR43280">
    <property type="entry name" value="ARAC-FAMILY TRANSCRIPTIONAL REGULATOR"/>
    <property type="match status" value="1"/>
</dbReference>
<dbReference type="PANTHER" id="PTHR43280:SF32">
    <property type="entry name" value="TRANSCRIPTIONAL REGULATORY PROTEIN"/>
    <property type="match status" value="1"/>
</dbReference>
<dbReference type="GO" id="GO:0003700">
    <property type="term" value="F:DNA-binding transcription factor activity"/>
    <property type="evidence" value="ECO:0007669"/>
    <property type="project" value="InterPro"/>
</dbReference>
<name>A0A1H4BBH3_9SPHI</name>
<evidence type="ECO:0000256" key="3">
    <source>
        <dbReference type="ARBA" id="ARBA00023163"/>
    </source>
</evidence>
<dbReference type="EMBL" id="FNRA01000003">
    <property type="protein sequence ID" value="SEA45500.1"/>
    <property type="molecule type" value="Genomic_DNA"/>
</dbReference>
<keyword evidence="6" id="KW-1185">Reference proteome</keyword>
<reference evidence="5 6" key="1">
    <citation type="submission" date="2016-10" db="EMBL/GenBank/DDBJ databases">
        <authorList>
            <person name="de Groot N.N."/>
        </authorList>
    </citation>
    <scope>NUCLEOTIDE SEQUENCE [LARGE SCALE GENOMIC DNA]</scope>
    <source>
        <strain evidence="5 6">DSM 19033</strain>
    </source>
</reference>
<keyword evidence="3" id="KW-0804">Transcription</keyword>
<gene>
    <name evidence="5" type="ORF">SAMN05443550_103280</name>
</gene>
<dbReference type="Proteomes" id="UP000198850">
    <property type="component" value="Unassembled WGS sequence"/>
</dbReference>
<dbReference type="Gene3D" id="1.10.10.60">
    <property type="entry name" value="Homeodomain-like"/>
    <property type="match status" value="1"/>
</dbReference>
<accession>A0A1H4BBH3</accession>
<dbReference type="SMART" id="SM00342">
    <property type="entry name" value="HTH_ARAC"/>
    <property type="match status" value="1"/>
</dbReference>
<keyword evidence="1" id="KW-0805">Transcription regulation</keyword>
<evidence type="ECO:0000256" key="1">
    <source>
        <dbReference type="ARBA" id="ARBA00023015"/>
    </source>
</evidence>
<dbReference type="RefSeq" id="WP_090555908.1">
    <property type="nucleotide sequence ID" value="NZ_FNRA01000003.1"/>
</dbReference>
<protein>
    <submittedName>
        <fullName evidence="5">AraC-type DNA-binding protein</fullName>
    </submittedName>
</protein>